<evidence type="ECO:0000259" key="3">
    <source>
        <dbReference type="Pfam" id="PF24859"/>
    </source>
</evidence>
<gene>
    <name evidence="5" type="ORF">A4V15_16380</name>
</gene>
<dbReference type="InterPro" id="IPR056797">
    <property type="entry name" value="FdhE_central"/>
</dbReference>
<keyword evidence="1" id="KW-0963">Cytoplasm</keyword>
<dbReference type="GO" id="GO:0008199">
    <property type="term" value="F:ferric iron binding"/>
    <property type="evidence" value="ECO:0007669"/>
    <property type="project" value="TreeGrafter"/>
</dbReference>
<dbReference type="Gene3D" id="3.90.1670.10">
    <property type="entry name" value="FdhE-like domain"/>
    <property type="match status" value="1"/>
</dbReference>
<dbReference type="Pfam" id="PF24859">
    <property type="entry name" value="FdhE_central"/>
    <property type="match status" value="1"/>
</dbReference>
<evidence type="ECO:0000259" key="4">
    <source>
        <dbReference type="Pfam" id="PF24860"/>
    </source>
</evidence>
<dbReference type="SUPFAM" id="SSF144020">
    <property type="entry name" value="FdhE-like"/>
    <property type="match status" value="1"/>
</dbReference>
<dbReference type="InterPro" id="IPR056774">
    <property type="entry name" value="FdhE_N"/>
</dbReference>
<name>A0A178LJ15_9PSED</name>
<dbReference type="OrthoDB" id="9794151at2"/>
<dbReference type="InterPro" id="IPR006452">
    <property type="entry name" value="Formate_DH_accessory"/>
</dbReference>
<dbReference type="InterPro" id="IPR056796">
    <property type="entry name" value="FdhE_C"/>
</dbReference>
<feature type="domain" description="FdhE central" evidence="3">
    <location>
        <begin position="183"/>
        <end position="221"/>
    </location>
</feature>
<dbReference type="PANTHER" id="PTHR37689:SF1">
    <property type="entry name" value="PROTEIN FDHE"/>
    <property type="match status" value="1"/>
</dbReference>
<proteinExistence type="predicted"/>
<sequence length="307" mass="33686">MHQYGTSPTGILNPPPVVLPDRQLFARRARRLRELAERSTELSDFLGFMALLIQAQDGVLQERQPSWQPAPDAFSLALEHGMPPLQGQALLRDLDWQGDLDALLVTLELRVAERQRPVLEQLVALSAAERQQLAEQVLAQEPGATERRALLPLVGAALQVAWVRLALTLPQPPQRHGDVSRVLCPCCAAPPLASIVHADRDRDNVRYLHCSLCATEWHLERSKCSCCNTSAQVRYLALEDEAGKTPLAAQAETCDSCDSYLKLVSKSFNLGADPLADDLASLPLDFALAEAGRYARSGFNPLFIAGD</sequence>
<evidence type="ECO:0000259" key="2">
    <source>
        <dbReference type="Pfam" id="PF04216"/>
    </source>
</evidence>
<feature type="domain" description="FdhE C-terminal" evidence="4">
    <location>
        <begin position="223"/>
        <end position="303"/>
    </location>
</feature>
<evidence type="ECO:0000313" key="5">
    <source>
        <dbReference type="EMBL" id="OAN30382.1"/>
    </source>
</evidence>
<dbReference type="PIRSF" id="PIRSF018296">
    <property type="entry name" value="Format_dh_formtn"/>
    <property type="match status" value="1"/>
</dbReference>
<comment type="caution">
    <text evidence="5">The sequence shown here is derived from an EMBL/GenBank/DDBJ whole genome shotgun (WGS) entry which is preliminary data.</text>
</comment>
<organism evidence="5 6">
    <name type="scientific">Pseudomonas oryzihabitans</name>
    <dbReference type="NCBI Taxonomy" id="47885"/>
    <lineage>
        <taxon>Bacteria</taxon>
        <taxon>Pseudomonadati</taxon>
        <taxon>Pseudomonadota</taxon>
        <taxon>Gammaproteobacteria</taxon>
        <taxon>Pseudomonadales</taxon>
        <taxon>Pseudomonadaceae</taxon>
        <taxon>Pseudomonas</taxon>
    </lineage>
</organism>
<evidence type="ECO:0000256" key="1">
    <source>
        <dbReference type="ARBA" id="ARBA00022490"/>
    </source>
</evidence>
<dbReference type="PANTHER" id="PTHR37689">
    <property type="entry name" value="PROTEIN FDHE"/>
    <property type="match status" value="1"/>
</dbReference>
<dbReference type="EMBL" id="LWCR01000010">
    <property type="protein sequence ID" value="OAN30382.1"/>
    <property type="molecule type" value="Genomic_DNA"/>
</dbReference>
<protein>
    <submittedName>
        <fullName evidence="5">Formate dehydrogenase accessory protein FdhE</fullName>
    </submittedName>
</protein>
<evidence type="ECO:0000313" key="6">
    <source>
        <dbReference type="Proteomes" id="UP000078356"/>
    </source>
</evidence>
<accession>A0A178LJ15</accession>
<reference evidence="5 6" key="1">
    <citation type="submission" date="2016-04" db="EMBL/GenBank/DDBJ databases">
        <title>Draft Genome Sequences of Staphylococcus capitis Strain H36, S. capitis Strain H65, S. cohnii Strain H62, S. hominis Strain H69, Mycobacterium iranicum Strain H39, Plantibacter sp. Strain H53, Pseudomonas oryzihabitans Strain H72, and Microbacterium sp. Strain H83, isolated from residential settings.</title>
        <authorList>
            <person name="Lymperopoulou D."/>
            <person name="Adams R.I."/>
            <person name="Lindow S."/>
            <person name="Coil D.A."/>
            <person name="Jospin G."/>
            <person name="Eisen J.A."/>
        </authorList>
    </citation>
    <scope>NUCLEOTIDE SEQUENCE [LARGE SCALE GENOMIC DNA]</scope>
    <source>
        <strain evidence="5 6">H72</strain>
    </source>
</reference>
<dbReference type="CDD" id="cd16341">
    <property type="entry name" value="FdhE"/>
    <property type="match status" value="1"/>
</dbReference>
<dbReference type="Proteomes" id="UP000078356">
    <property type="component" value="Unassembled WGS sequence"/>
</dbReference>
<dbReference type="RefSeq" id="WP_064307559.1">
    <property type="nucleotide sequence ID" value="NZ_LWCR01000010.1"/>
</dbReference>
<feature type="domain" description="FdhE N-terminal" evidence="2">
    <location>
        <begin position="14"/>
        <end position="173"/>
    </location>
</feature>
<dbReference type="GO" id="GO:0051604">
    <property type="term" value="P:protein maturation"/>
    <property type="evidence" value="ECO:0007669"/>
    <property type="project" value="TreeGrafter"/>
</dbReference>
<dbReference type="InterPro" id="IPR024064">
    <property type="entry name" value="FdhE-like_sf"/>
</dbReference>
<dbReference type="Pfam" id="PF24860">
    <property type="entry name" value="FdhE_C"/>
    <property type="match status" value="1"/>
</dbReference>
<dbReference type="Pfam" id="PF04216">
    <property type="entry name" value="FdhE_N"/>
    <property type="match status" value="1"/>
</dbReference>
<dbReference type="GO" id="GO:0005829">
    <property type="term" value="C:cytosol"/>
    <property type="evidence" value="ECO:0007669"/>
    <property type="project" value="TreeGrafter"/>
</dbReference>
<dbReference type="NCBIfam" id="TIGR01562">
    <property type="entry name" value="FdhE"/>
    <property type="match status" value="1"/>
</dbReference>
<dbReference type="AlphaFoldDB" id="A0A178LJ15"/>